<organism evidence="11 12">
    <name type="scientific">Candidatus Falkowbacteria bacterium RIFOXYC2_FULL_48_21</name>
    <dbReference type="NCBI Taxonomy" id="1798005"/>
    <lineage>
        <taxon>Bacteria</taxon>
        <taxon>Candidatus Falkowiibacteriota</taxon>
    </lineage>
</organism>
<evidence type="ECO:0000313" key="11">
    <source>
        <dbReference type="EMBL" id="OGF35039.1"/>
    </source>
</evidence>
<comment type="subunit">
    <text evidence="9">Homodimer.</text>
</comment>
<protein>
    <recommendedName>
        <fullName evidence="9">Aspartate--tRNA ligase</fullName>
        <ecNumber evidence="9">6.1.1.12</ecNumber>
    </recommendedName>
    <alternativeName>
        <fullName evidence="9">Aspartyl-tRNA synthetase</fullName>
        <shortName evidence="9">AspRS</shortName>
    </alternativeName>
</protein>
<dbReference type="Gene3D" id="2.40.50.140">
    <property type="entry name" value="Nucleic acid-binding proteins"/>
    <property type="match status" value="1"/>
</dbReference>
<evidence type="ECO:0000256" key="7">
    <source>
        <dbReference type="ARBA" id="ARBA00022917"/>
    </source>
</evidence>
<evidence type="ECO:0000313" key="12">
    <source>
        <dbReference type="Proteomes" id="UP000178656"/>
    </source>
</evidence>
<dbReference type="FunFam" id="3.30.930.10:FF:000038">
    <property type="entry name" value="Aspartate--tRNA ligase"/>
    <property type="match status" value="1"/>
</dbReference>
<evidence type="ECO:0000256" key="2">
    <source>
        <dbReference type="ARBA" id="ARBA00005312"/>
    </source>
</evidence>
<dbReference type="Pfam" id="PF00152">
    <property type="entry name" value="tRNA-synt_2"/>
    <property type="match status" value="1"/>
</dbReference>
<keyword evidence="7 9" id="KW-0648">Protein biosynthesis</keyword>
<dbReference type="InterPro" id="IPR006195">
    <property type="entry name" value="aa-tRNA-synth_II"/>
</dbReference>
<feature type="binding site" evidence="9">
    <location>
        <position position="367"/>
    </location>
    <ligand>
        <name>L-aspartate</name>
        <dbReference type="ChEBI" id="CHEBI:29991"/>
    </ligand>
</feature>
<comment type="caution">
    <text evidence="9">Lacks conserved residue(s) required for the propagation of feature annotation.</text>
</comment>
<dbReference type="AlphaFoldDB" id="A0A1F5T7X7"/>
<comment type="subcellular location">
    <subcellularLocation>
        <location evidence="1 9">Cytoplasm</location>
    </subcellularLocation>
</comment>
<dbReference type="SUPFAM" id="SSF50249">
    <property type="entry name" value="Nucleic acid-binding proteins"/>
    <property type="match status" value="1"/>
</dbReference>
<dbReference type="SUPFAM" id="SSF55681">
    <property type="entry name" value="Class II aaRS and biotin synthetases"/>
    <property type="match status" value="1"/>
</dbReference>
<evidence type="ECO:0000256" key="4">
    <source>
        <dbReference type="ARBA" id="ARBA00022598"/>
    </source>
</evidence>
<evidence type="ECO:0000256" key="1">
    <source>
        <dbReference type="ARBA" id="ARBA00004496"/>
    </source>
</evidence>
<dbReference type="PANTHER" id="PTHR43450">
    <property type="entry name" value="ASPARTYL-TRNA SYNTHETASE"/>
    <property type="match status" value="1"/>
</dbReference>
<dbReference type="CDD" id="cd04317">
    <property type="entry name" value="EcAspRS_like_N"/>
    <property type="match status" value="1"/>
</dbReference>
<keyword evidence="5 9" id="KW-0547">Nucleotide-binding</keyword>
<dbReference type="InterPro" id="IPR004364">
    <property type="entry name" value="Aa-tRNA-synt_II"/>
</dbReference>
<dbReference type="PROSITE" id="PS50862">
    <property type="entry name" value="AA_TRNA_LIGASE_II"/>
    <property type="match status" value="1"/>
</dbReference>
<dbReference type="NCBIfam" id="TIGR00458">
    <property type="entry name" value="aspS_nondisc"/>
    <property type="match status" value="1"/>
</dbReference>
<dbReference type="InterPro" id="IPR002312">
    <property type="entry name" value="Asp/Asn-tRNA-synth_IIb"/>
</dbReference>
<feature type="binding site" evidence="9">
    <location>
        <begin position="215"/>
        <end position="217"/>
    </location>
    <ligand>
        <name>ATP</name>
        <dbReference type="ChEBI" id="CHEBI:30616"/>
    </ligand>
</feature>
<dbReference type="GO" id="GO:0005829">
    <property type="term" value="C:cytosol"/>
    <property type="evidence" value="ECO:0007669"/>
    <property type="project" value="TreeGrafter"/>
</dbReference>
<dbReference type="GO" id="GO:0006422">
    <property type="term" value="P:aspartyl-tRNA aminoacylation"/>
    <property type="evidence" value="ECO:0007669"/>
    <property type="project" value="UniProtKB-UniRule"/>
</dbReference>
<feature type="domain" description="Aminoacyl-transfer RNA synthetases class-II family profile" evidence="10">
    <location>
        <begin position="139"/>
        <end position="433"/>
    </location>
</feature>
<gene>
    <name evidence="9" type="primary">aspS</name>
    <name evidence="11" type="ORF">A2482_05285</name>
</gene>
<feature type="region of interest" description="Aspartate" evidence="9">
    <location>
        <begin position="194"/>
        <end position="197"/>
    </location>
</feature>
<dbReference type="InterPro" id="IPR045864">
    <property type="entry name" value="aa-tRNA-synth_II/BPL/LPL"/>
</dbReference>
<dbReference type="InterPro" id="IPR012340">
    <property type="entry name" value="NA-bd_OB-fold"/>
</dbReference>
<dbReference type="CDD" id="cd00776">
    <property type="entry name" value="AsxRS_core"/>
    <property type="match status" value="1"/>
</dbReference>
<keyword evidence="8 9" id="KW-0030">Aminoacyl-tRNA synthetase</keyword>
<feature type="binding site" evidence="9">
    <location>
        <position position="215"/>
    </location>
    <ligand>
        <name>L-aspartate</name>
        <dbReference type="ChEBI" id="CHEBI:29991"/>
    </ligand>
</feature>
<evidence type="ECO:0000256" key="8">
    <source>
        <dbReference type="ARBA" id="ARBA00023146"/>
    </source>
</evidence>
<dbReference type="NCBIfam" id="NF003483">
    <property type="entry name" value="PRK05159.1"/>
    <property type="match status" value="1"/>
</dbReference>
<dbReference type="HAMAP" id="MF_02075">
    <property type="entry name" value="Asp_tRNA_synth_type2"/>
    <property type="match status" value="1"/>
</dbReference>
<dbReference type="InterPro" id="IPR047089">
    <property type="entry name" value="Asp-tRNA-ligase_1_N"/>
</dbReference>
<dbReference type="GO" id="GO:0004815">
    <property type="term" value="F:aspartate-tRNA ligase activity"/>
    <property type="evidence" value="ECO:0007669"/>
    <property type="project" value="UniProtKB-UniRule"/>
</dbReference>
<dbReference type="EMBL" id="MFGM01000061">
    <property type="protein sequence ID" value="OGF35039.1"/>
    <property type="molecule type" value="Genomic_DNA"/>
</dbReference>
<reference evidence="11 12" key="1">
    <citation type="journal article" date="2016" name="Nat. Commun.">
        <title>Thousands of microbial genomes shed light on interconnected biogeochemical processes in an aquifer system.</title>
        <authorList>
            <person name="Anantharaman K."/>
            <person name="Brown C.T."/>
            <person name="Hug L.A."/>
            <person name="Sharon I."/>
            <person name="Castelle C.J."/>
            <person name="Probst A.J."/>
            <person name="Thomas B.C."/>
            <person name="Singh A."/>
            <person name="Wilkins M.J."/>
            <person name="Karaoz U."/>
            <person name="Brodie E.L."/>
            <person name="Williams K.H."/>
            <person name="Hubbard S.S."/>
            <person name="Banfield J.F."/>
        </authorList>
    </citation>
    <scope>NUCLEOTIDE SEQUENCE [LARGE SCALE GENOMIC DNA]</scope>
</reference>
<dbReference type="InterPro" id="IPR004523">
    <property type="entry name" value="Asp-tRNA_synthase_2"/>
</dbReference>
<accession>A0A1F5T7X7</accession>
<dbReference type="Gene3D" id="3.30.930.10">
    <property type="entry name" value="Bira Bifunctional Protein, Domain 2"/>
    <property type="match status" value="1"/>
</dbReference>
<dbReference type="Proteomes" id="UP000178656">
    <property type="component" value="Unassembled WGS sequence"/>
</dbReference>
<dbReference type="InterPro" id="IPR004365">
    <property type="entry name" value="NA-bd_OB_tRNA"/>
</dbReference>
<sequence length="445" mass="50694">MERTLNSETINQIGQTVTVKGFVNARRNMGKLAFLDLRDRSGLLQVVLVPSELDEASKAIMPGIRPEFVLEIVGVVNERGAKQKNPDLLTGNVEVLAKEVKVLAAAETLPYDLNAELHMNSYLDNLPLNLRAEKQQAIFKIQAALVEGFRNHLIEKDFTEFQCPKIVAGATEGGANVFKIDYFGQKAYLAQSPQFYKQTMVGVFERVFTVGNVYRAEEHDTSRHINEYTSLDFEMGFIKDHHDVMQMIYGTLLAMMKRAQEKCATELKLLKVTMPNFLENCPQMKLKEAQAILENEFGEKGVLNEPDLEPHQERLLGEYAKKKWDSDFLFVTHYPVAKRPMYTMEDSEDPGFTKSFDLLFRGTEIVTGGQRIHEYEALVANMKKFGLRPEEFAYYLQAFKYGMPPEGGIGMGLERVTWQLIGLENIKQATLFPRDQVRIDELLNK</sequence>
<evidence type="ECO:0000256" key="5">
    <source>
        <dbReference type="ARBA" id="ARBA00022741"/>
    </source>
</evidence>
<keyword evidence="4 9" id="KW-0436">Ligase</keyword>
<comment type="function">
    <text evidence="9">Catalyzes the attachment of L-aspartate to tRNA(Asp) in a two-step reaction: L-aspartate is first activated by ATP to form Asp-AMP and then transferred to the acceptor end of tRNA(Asp).</text>
</comment>
<feature type="binding site" evidence="9">
    <location>
        <position position="364"/>
    </location>
    <ligand>
        <name>ATP</name>
        <dbReference type="ChEBI" id="CHEBI:30616"/>
    </ligand>
</feature>
<evidence type="ECO:0000256" key="6">
    <source>
        <dbReference type="ARBA" id="ARBA00022840"/>
    </source>
</evidence>
<keyword evidence="3 9" id="KW-0963">Cytoplasm</keyword>
<comment type="caution">
    <text evidence="11">The sequence shown here is derived from an EMBL/GenBank/DDBJ whole genome shotgun (WGS) entry which is preliminary data.</text>
</comment>
<proteinExistence type="inferred from homology"/>
<feature type="binding site" evidence="9">
    <location>
        <position position="172"/>
    </location>
    <ligand>
        <name>L-aspartate</name>
        <dbReference type="ChEBI" id="CHEBI:29991"/>
    </ligand>
</feature>
<comment type="catalytic activity">
    <reaction evidence="9">
        <text>tRNA(Asp) + L-aspartate + ATP = L-aspartyl-tRNA(Asp) + AMP + diphosphate</text>
        <dbReference type="Rhea" id="RHEA:19649"/>
        <dbReference type="Rhea" id="RHEA-COMP:9660"/>
        <dbReference type="Rhea" id="RHEA-COMP:9678"/>
        <dbReference type="ChEBI" id="CHEBI:29991"/>
        <dbReference type="ChEBI" id="CHEBI:30616"/>
        <dbReference type="ChEBI" id="CHEBI:33019"/>
        <dbReference type="ChEBI" id="CHEBI:78442"/>
        <dbReference type="ChEBI" id="CHEBI:78516"/>
        <dbReference type="ChEBI" id="CHEBI:456215"/>
        <dbReference type="EC" id="6.1.1.12"/>
    </reaction>
</comment>
<dbReference type="GO" id="GO:0017101">
    <property type="term" value="C:aminoacyl-tRNA synthetase multienzyme complex"/>
    <property type="evidence" value="ECO:0007669"/>
    <property type="project" value="TreeGrafter"/>
</dbReference>
<dbReference type="PANTHER" id="PTHR43450:SF1">
    <property type="entry name" value="ASPARTATE--TRNA LIGASE, CYTOPLASMIC"/>
    <property type="match status" value="1"/>
</dbReference>
<comment type="similarity">
    <text evidence="2 9">Belongs to the class-II aminoacyl-tRNA synthetase family. Type 2 subfamily.</text>
</comment>
<dbReference type="Pfam" id="PF01336">
    <property type="entry name" value="tRNA_anti-codon"/>
    <property type="match status" value="1"/>
</dbReference>
<evidence type="ECO:0000259" key="10">
    <source>
        <dbReference type="PROSITE" id="PS50862"/>
    </source>
</evidence>
<evidence type="ECO:0000256" key="9">
    <source>
        <dbReference type="HAMAP-Rule" id="MF_02075"/>
    </source>
</evidence>
<dbReference type="PRINTS" id="PR01042">
    <property type="entry name" value="TRNASYNTHASP"/>
</dbReference>
<dbReference type="GO" id="GO:0003723">
    <property type="term" value="F:RNA binding"/>
    <property type="evidence" value="ECO:0007669"/>
    <property type="project" value="TreeGrafter"/>
</dbReference>
<name>A0A1F5T7X7_9BACT</name>
<feature type="binding site" evidence="9">
    <location>
        <position position="371"/>
    </location>
    <ligand>
        <name>L-aspartate</name>
        <dbReference type="ChEBI" id="CHEBI:29991"/>
    </ligand>
</feature>
<dbReference type="EC" id="6.1.1.12" evidence="9"/>
<keyword evidence="6 9" id="KW-0067">ATP-binding</keyword>
<evidence type="ECO:0000256" key="3">
    <source>
        <dbReference type="ARBA" id="ARBA00022490"/>
    </source>
</evidence>
<dbReference type="GO" id="GO:0005524">
    <property type="term" value="F:ATP binding"/>
    <property type="evidence" value="ECO:0007669"/>
    <property type="project" value="UniProtKB-UniRule"/>
</dbReference>
<feature type="binding site" evidence="9">
    <location>
        <begin position="412"/>
        <end position="415"/>
    </location>
    <ligand>
        <name>ATP</name>
        <dbReference type="ChEBI" id="CHEBI:30616"/>
    </ligand>
</feature>